<reference evidence="3 4" key="1">
    <citation type="submission" date="2021-11" db="EMBL/GenBank/DDBJ databases">
        <title>Black yeast isolated from Biological Soil Crust.</title>
        <authorList>
            <person name="Kurbessoian T."/>
        </authorList>
    </citation>
    <scope>NUCLEOTIDE SEQUENCE [LARGE SCALE GENOMIC DNA]</scope>
    <source>
        <strain evidence="3 4">CCFEE 5522</strain>
    </source>
</reference>
<comment type="caution">
    <text evidence="3">The sequence shown here is derived from an EMBL/GenBank/DDBJ whole genome shotgun (WGS) entry which is preliminary data.</text>
</comment>
<feature type="compositionally biased region" description="Basic residues" evidence="1">
    <location>
        <begin position="1"/>
        <end position="12"/>
    </location>
</feature>
<dbReference type="InterPro" id="IPR046348">
    <property type="entry name" value="SIS_dom_sf"/>
</dbReference>
<protein>
    <recommendedName>
        <fullName evidence="2">SIS domain-containing protein</fullName>
    </recommendedName>
</protein>
<name>A0AAV9JUJ3_9PEZI</name>
<dbReference type="Pfam" id="PF01380">
    <property type="entry name" value="SIS"/>
    <property type="match status" value="1"/>
</dbReference>
<accession>A0AAV9JUJ3</accession>
<evidence type="ECO:0000256" key="1">
    <source>
        <dbReference type="SAM" id="MobiDB-lite"/>
    </source>
</evidence>
<dbReference type="Gene3D" id="3.40.50.10490">
    <property type="entry name" value="Glucose-6-phosphate isomerase like protein, domain 1"/>
    <property type="match status" value="1"/>
</dbReference>
<sequence>MESPRPTKRRRMSATATEITRSITPPSDHNAQTGSNKSDPTDDLLDRATHVLATEAAALFNITHLYRTDPTARQGLQDSVQAIARAQASGGKLIVTGVGKSGYIAQKLVATCKSLSIRASFLHACEALHGDLGDIAEQDVLLFVSFSGKTAELVGLLPHVPDGVRIVALTGTTRVKDCQLLRGRRDGVLLPAPIPSREEDSFGVAAPTTSTTVALAVADMLALTVAGQLHGSRTKEVFKRNHPGGAIGMSHREIERLNRDGEDFTVVELPSPSISGSDDG</sequence>
<dbReference type="AlphaFoldDB" id="A0AAV9JUJ3"/>
<dbReference type="GO" id="GO:0097367">
    <property type="term" value="F:carbohydrate derivative binding"/>
    <property type="evidence" value="ECO:0007669"/>
    <property type="project" value="InterPro"/>
</dbReference>
<proteinExistence type="predicted"/>
<feature type="region of interest" description="Disordered" evidence="1">
    <location>
        <begin position="1"/>
        <end position="43"/>
    </location>
</feature>
<dbReference type="EMBL" id="JAVFHQ010000004">
    <property type="protein sequence ID" value="KAK4549387.1"/>
    <property type="molecule type" value="Genomic_DNA"/>
</dbReference>
<dbReference type="InterPro" id="IPR001347">
    <property type="entry name" value="SIS_dom"/>
</dbReference>
<dbReference type="GO" id="GO:1901135">
    <property type="term" value="P:carbohydrate derivative metabolic process"/>
    <property type="evidence" value="ECO:0007669"/>
    <property type="project" value="InterPro"/>
</dbReference>
<evidence type="ECO:0000313" key="4">
    <source>
        <dbReference type="Proteomes" id="UP001324427"/>
    </source>
</evidence>
<dbReference type="PANTHER" id="PTHR38418:SF2">
    <property type="entry name" value="SUGAR ISOMERASE, KPSF_GUTQ (AFU_ORTHOLOGUE AFUA_6G08860)"/>
    <property type="match status" value="1"/>
</dbReference>
<dbReference type="PROSITE" id="PS51464">
    <property type="entry name" value="SIS"/>
    <property type="match status" value="1"/>
</dbReference>
<feature type="compositionally biased region" description="Polar residues" evidence="1">
    <location>
        <begin position="14"/>
        <end position="38"/>
    </location>
</feature>
<evidence type="ECO:0000259" key="2">
    <source>
        <dbReference type="PROSITE" id="PS51464"/>
    </source>
</evidence>
<evidence type="ECO:0000313" key="3">
    <source>
        <dbReference type="EMBL" id="KAK4549387.1"/>
    </source>
</evidence>
<dbReference type="SUPFAM" id="SSF53697">
    <property type="entry name" value="SIS domain"/>
    <property type="match status" value="1"/>
</dbReference>
<dbReference type="PANTHER" id="PTHR38418">
    <property type="entry name" value="SUGAR ISOMERASE, KPSF/GUTQ (AFU_ORTHOLOGUE AFUA_6G08860)"/>
    <property type="match status" value="1"/>
</dbReference>
<keyword evidence="4" id="KW-1185">Reference proteome</keyword>
<dbReference type="Proteomes" id="UP001324427">
    <property type="component" value="Unassembled WGS sequence"/>
</dbReference>
<feature type="domain" description="SIS" evidence="2">
    <location>
        <begin position="83"/>
        <end position="231"/>
    </location>
</feature>
<gene>
    <name evidence="3" type="ORF">LTR36_006384</name>
</gene>
<organism evidence="3 4">
    <name type="scientific">Oleoguttula mirabilis</name>
    <dbReference type="NCBI Taxonomy" id="1507867"/>
    <lineage>
        <taxon>Eukaryota</taxon>
        <taxon>Fungi</taxon>
        <taxon>Dikarya</taxon>
        <taxon>Ascomycota</taxon>
        <taxon>Pezizomycotina</taxon>
        <taxon>Dothideomycetes</taxon>
        <taxon>Dothideomycetidae</taxon>
        <taxon>Mycosphaerellales</taxon>
        <taxon>Teratosphaeriaceae</taxon>
        <taxon>Oleoguttula</taxon>
    </lineage>
</organism>